<organism evidence="1 2">
    <name type="scientific">Atopomonas hussainii</name>
    <dbReference type="NCBI Taxonomy" id="1429083"/>
    <lineage>
        <taxon>Bacteria</taxon>
        <taxon>Pseudomonadati</taxon>
        <taxon>Pseudomonadota</taxon>
        <taxon>Gammaproteobacteria</taxon>
        <taxon>Pseudomonadales</taxon>
        <taxon>Pseudomonadaceae</taxon>
        <taxon>Atopomonas</taxon>
    </lineage>
</organism>
<reference evidence="1 2" key="1">
    <citation type="submission" date="2016-10" db="EMBL/GenBank/DDBJ databases">
        <authorList>
            <person name="de Groot N.N."/>
        </authorList>
    </citation>
    <scope>NUCLEOTIDE SEQUENCE [LARGE SCALE GENOMIC DNA]</scope>
    <source>
        <strain evidence="1 2">JCM 19513</strain>
    </source>
</reference>
<evidence type="ECO:0000313" key="2">
    <source>
        <dbReference type="Proteomes" id="UP000185766"/>
    </source>
</evidence>
<evidence type="ECO:0000313" key="1">
    <source>
        <dbReference type="EMBL" id="SEL10789.1"/>
    </source>
</evidence>
<dbReference type="AlphaFoldDB" id="A0A1H7MI93"/>
<accession>A0A1H7MI93</accession>
<name>A0A1H7MI93_9GAMM</name>
<gene>
    <name evidence="1" type="ORF">SAMN05216214_10872</name>
</gene>
<protein>
    <submittedName>
        <fullName evidence="1">Uncharacterized protein</fullName>
    </submittedName>
</protein>
<dbReference type="Proteomes" id="UP000185766">
    <property type="component" value="Unassembled WGS sequence"/>
</dbReference>
<keyword evidence="2" id="KW-1185">Reference proteome</keyword>
<dbReference type="EMBL" id="FOAS01000008">
    <property type="protein sequence ID" value="SEL10789.1"/>
    <property type="molecule type" value="Genomic_DNA"/>
</dbReference>
<sequence>MLSPRCRYRLLQHSLGRVQAAPRLLSCAGSRADVQLAALRYGAQWQTLGAAELAACADDSFDHLVWDGREAAPVLGELLRVARSGVLVRPLPALTGLSLVVDSGDVVEPLASGGVNSDFGIERLA</sequence>
<proteinExistence type="predicted"/>